<evidence type="ECO:0000256" key="3">
    <source>
        <dbReference type="ARBA" id="ARBA00022603"/>
    </source>
</evidence>
<dbReference type="InterPro" id="IPR003171">
    <property type="entry name" value="Mehydrof_redctse-like"/>
</dbReference>
<dbReference type="GO" id="GO:0032259">
    <property type="term" value="P:methylation"/>
    <property type="evidence" value="ECO:0007669"/>
    <property type="project" value="UniProtKB-KW"/>
</dbReference>
<evidence type="ECO:0000256" key="6">
    <source>
        <dbReference type="ARBA" id="ARBA00022827"/>
    </source>
</evidence>
<keyword evidence="5 8" id="KW-0808">Transferase</keyword>
<dbReference type="GO" id="GO:0035999">
    <property type="term" value="P:tetrahydrofolate interconversion"/>
    <property type="evidence" value="ECO:0007669"/>
    <property type="project" value="UniProtKB-UniPathway"/>
</dbReference>
<dbReference type="Gene3D" id="3.20.20.220">
    <property type="match status" value="1"/>
</dbReference>
<keyword evidence="6" id="KW-0274">FAD</keyword>
<evidence type="ECO:0000259" key="9">
    <source>
        <dbReference type="PROSITE" id="PS50970"/>
    </source>
</evidence>
<reference evidence="10 11" key="1">
    <citation type="submission" date="2020-07" db="EMBL/GenBank/DDBJ databases">
        <title>Characterization and genome sequencing of isolate MD1, a novel member within the family Lachnospiraceae.</title>
        <authorList>
            <person name="Rettenmaier R."/>
            <person name="Di Bello L."/>
            <person name="Zinser C."/>
            <person name="Scheitz K."/>
            <person name="Liebl W."/>
            <person name="Zverlov V."/>
        </authorList>
    </citation>
    <scope>NUCLEOTIDE SEQUENCE [LARGE SCALE GENOMIC DNA]</scope>
    <source>
        <strain evidence="10 11">MD1</strain>
    </source>
</reference>
<dbReference type="GO" id="GO:0008168">
    <property type="term" value="F:methyltransferase activity"/>
    <property type="evidence" value="ECO:0007669"/>
    <property type="project" value="UniProtKB-UniRule"/>
</dbReference>
<evidence type="ECO:0000313" key="11">
    <source>
        <dbReference type="Proteomes" id="UP000574276"/>
    </source>
</evidence>
<dbReference type="RefSeq" id="WP_228353381.1">
    <property type="nucleotide sequence ID" value="NZ_JACEGA010000001.1"/>
</dbReference>
<keyword evidence="8" id="KW-0479">Metal-binding</keyword>
<comment type="cofactor">
    <cofactor evidence="1">
        <name>FAD</name>
        <dbReference type="ChEBI" id="CHEBI:57692"/>
    </cofactor>
</comment>
<sequence length="601" mass="68504">MKQYLKEHRLIPDGSMGTYYSLIKNQDRIISEYANITEPEVIKQIHKEYIKSGARLIRTNTFAANRTVLQRNKEEQRELVIAACQIAKKAVEESSTELMISERIWILGDIGPIPENADSNEKDILEEYRLLCDIFLEQGMDGIHFETFSSTNYIEKLAPYIKEKRQDMFLLTSFSVNKNGYSAAGISATRLMDKIAQIDEIDACGFNCGIGSGHMHQILQKVTFPEGKNSYAAPNAGYPEQMQNRMVFMDNARYFADNMKRIAELGIDIIGGCCGTTPEYIADINDMLRSNAYTPLVKQPRSRREMAAPAVKENTFYRLFDSKDKVIAVELDPPYDANIDQVMECAHKLKHSGADIITFADSPMGRSRVDSVLMSIKIAGETQLPVMPHICCRDRNMISMRSTLLGAYIHGIRNMLVVTGDPVPGESRVSTTGVFDYNSVQLMDYIREMNEEHFSDEPIFYGGALNYRRGTVDKVVDRMRRKMEAGAKYFLTQPIYSEEDVMRIRSIKERVDTKILCGIMPLVSYRNALFIKNEISGIHVPDHILNRYNPNMSREEAENVGASIAREIMDMLETVADGYYFMLPFNRVSLMDKIMRKEDMQ</sequence>
<evidence type="ECO:0000256" key="5">
    <source>
        <dbReference type="ARBA" id="ARBA00022679"/>
    </source>
</evidence>
<evidence type="ECO:0000256" key="8">
    <source>
        <dbReference type="PROSITE-ProRule" id="PRU00333"/>
    </source>
</evidence>
<feature type="binding site" evidence="8">
    <location>
        <position position="273"/>
    </location>
    <ligand>
        <name>Zn(2+)</name>
        <dbReference type="ChEBI" id="CHEBI:29105"/>
    </ligand>
</feature>
<keyword evidence="11" id="KW-1185">Reference proteome</keyword>
<dbReference type="UniPathway" id="UPA00193"/>
<dbReference type="EMBL" id="JACEGA010000001">
    <property type="protein sequence ID" value="MBB2183754.1"/>
    <property type="molecule type" value="Genomic_DNA"/>
</dbReference>
<gene>
    <name evidence="10" type="ORF">H0486_12815</name>
</gene>
<comment type="caution">
    <text evidence="10">The sequence shown here is derived from an EMBL/GenBank/DDBJ whole genome shotgun (WGS) entry which is preliminary data.</text>
</comment>
<comment type="pathway">
    <text evidence="2">One-carbon metabolism; tetrahydrofolate interconversion.</text>
</comment>
<keyword evidence="4" id="KW-0285">Flavoprotein</keyword>
<dbReference type="CDD" id="cd00537">
    <property type="entry name" value="MTHFR"/>
    <property type="match status" value="1"/>
</dbReference>
<feature type="binding site" evidence="8">
    <location>
        <position position="274"/>
    </location>
    <ligand>
        <name>Zn(2+)</name>
        <dbReference type="ChEBI" id="CHEBI:29105"/>
    </ligand>
</feature>
<dbReference type="PROSITE" id="PS50970">
    <property type="entry name" value="HCY"/>
    <property type="match status" value="1"/>
</dbReference>
<dbReference type="InterPro" id="IPR036589">
    <property type="entry name" value="HCY_dom_sf"/>
</dbReference>
<dbReference type="PANTHER" id="PTHR11103:SF18">
    <property type="entry name" value="SLR1189 PROTEIN"/>
    <property type="match status" value="1"/>
</dbReference>
<dbReference type="InterPro" id="IPR003726">
    <property type="entry name" value="HCY_dom"/>
</dbReference>
<dbReference type="Proteomes" id="UP000574276">
    <property type="component" value="Unassembled WGS sequence"/>
</dbReference>
<dbReference type="EC" id="1.5.1.20" evidence="10"/>
<accession>A0A839K1X5</accession>
<dbReference type="GO" id="GO:0006555">
    <property type="term" value="P:methionine metabolic process"/>
    <property type="evidence" value="ECO:0007669"/>
    <property type="project" value="InterPro"/>
</dbReference>
<dbReference type="Pfam" id="PF02574">
    <property type="entry name" value="S-methyl_trans"/>
    <property type="match status" value="1"/>
</dbReference>
<keyword evidence="3 8" id="KW-0489">Methyltransferase</keyword>
<keyword evidence="8" id="KW-0862">Zinc</keyword>
<dbReference type="GO" id="GO:0004489">
    <property type="term" value="F:methylenetetrahydrofolate reductase [NAD(P)H] activity"/>
    <property type="evidence" value="ECO:0007669"/>
    <property type="project" value="UniProtKB-EC"/>
</dbReference>
<keyword evidence="7 10" id="KW-0560">Oxidoreductase</keyword>
<name>A0A839K1X5_9FIRM</name>
<evidence type="ECO:0000256" key="2">
    <source>
        <dbReference type="ARBA" id="ARBA00004777"/>
    </source>
</evidence>
<dbReference type="AlphaFoldDB" id="A0A839K1X5"/>
<evidence type="ECO:0000256" key="4">
    <source>
        <dbReference type="ARBA" id="ARBA00022630"/>
    </source>
</evidence>
<dbReference type="PANTHER" id="PTHR11103">
    <property type="entry name" value="SLR1189 PROTEIN"/>
    <property type="match status" value="1"/>
</dbReference>
<dbReference type="Pfam" id="PF02219">
    <property type="entry name" value="MTHFR"/>
    <property type="match status" value="1"/>
</dbReference>
<dbReference type="SUPFAM" id="SSF51730">
    <property type="entry name" value="FAD-linked oxidoreductase"/>
    <property type="match status" value="1"/>
</dbReference>
<evidence type="ECO:0000256" key="1">
    <source>
        <dbReference type="ARBA" id="ARBA00001974"/>
    </source>
</evidence>
<evidence type="ECO:0000256" key="7">
    <source>
        <dbReference type="ARBA" id="ARBA00023002"/>
    </source>
</evidence>
<feature type="domain" description="Hcy-binding" evidence="9">
    <location>
        <begin position="1"/>
        <end position="288"/>
    </location>
</feature>
<protein>
    <submittedName>
        <fullName evidence="10">Bifunctional homocysteine S-methyltransferase/methylenetetrahydrofolate reductase</fullName>
        <ecNumber evidence="10">1.5.1.20</ecNumber>
        <ecNumber evidence="10">2.1.1.10</ecNumber>
    </submittedName>
</protein>
<evidence type="ECO:0000313" key="10">
    <source>
        <dbReference type="EMBL" id="MBB2183754.1"/>
    </source>
</evidence>
<dbReference type="Gene3D" id="3.20.20.330">
    <property type="entry name" value="Homocysteine-binding-like domain"/>
    <property type="match status" value="1"/>
</dbReference>
<dbReference type="GO" id="GO:0046872">
    <property type="term" value="F:metal ion binding"/>
    <property type="evidence" value="ECO:0007669"/>
    <property type="project" value="UniProtKB-KW"/>
</dbReference>
<dbReference type="SUPFAM" id="SSF82282">
    <property type="entry name" value="Homocysteine S-methyltransferase"/>
    <property type="match status" value="1"/>
</dbReference>
<proteinExistence type="predicted"/>
<comment type="cofactor">
    <cofactor evidence="8">
        <name>Zn(2+)</name>
        <dbReference type="ChEBI" id="CHEBI:29105"/>
    </cofactor>
</comment>
<dbReference type="EC" id="2.1.1.10" evidence="10"/>
<organism evidence="10 11">
    <name type="scientific">Variimorphobacter saccharofermentans</name>
    <dbReference type="NCBI Taxonomy" id="2755051"/>
    <lineage>
        <taxon>Bacteria</taxon>
        <taxon>Bacillati</taxon>
        <taxon>Bacillota</taxon>
        <taxon>Clostridia</taxon>
        <taxon>Lachnospirales</taxon>
        <taxon>Lachnospiraceae</taxon>
        <taxon>Variimorphobacter</taxon>
    </lineage>
</organism>
<dbReference type="InterPro" id="IPR029041">
    <property type="entry name" value="FAD-linked_oxidoreductase-like"/>
</dbReference>
<feature type="binding site" evidence="8">
    <location>
        <position position="208"/>
    </location>
    <ligand>
        <name>Zn(2+)</name>
        <dbReference type="ChEBI" id="CHEBI:29105"/>
    </ligand>
</feature>
<dbReference type="NCBIfam" id="NF006396">
    <property type="entry name" value="PRK08645.1"/>
    <property type="match status" value="1"/>
</dbReference>